<name>A0A5E8CHP6_9ZZZZ</name>
<dbReference type="EMBL" id="CABVLZ010000002">
    <property type="protein sequence ID" value="VVU94761.1"/>
    <property type="molecule type" value="Genomic_DNA"/>
</dbReference>
<keyword evidence="5" id="KW-0520">NAD</keyword>
<dbReference type="Gene3D" id="3.50.50.60">
    <property type="entry name" value="FAD/NAD(P)-binding domain"/>
    <property type="match status" value="2"/>
</dbReference>
<dbReference type="PANTHER" id="PTHR46091">
    <property type="entry name" value="BLR7054 PROTEIN"/>
    <property type="match status" value="1"/>
</dbReference>
<evidence type="ECO:0000256" key="4">
    <source>
        <dbReference type="ARBA" id="ARBA00022857"/>
    </source>
</evidence>
<dbReference type="SUPFAM" id="SSF51905">
    <property type="entry name" value="FAD/NAD(P)-binding domain"/>
    <property type="match status" value="1"/>
</dbReference>
<dbReference type="InterPro" id="IPR036188">
    <property type="entry name" value="FAD/NAD-bd_sf"/>
</dbReference>
<dbReference type="InterPro" id="IPR052206">
    <property type="entry name" value="Retinol_saturase"/>
</dbReference>
<keyword evidence="1" id="KW-0285">Flavoprotein</keyword>
<keyword evidence="4" id="KW-0521">NADP</keyword>
<proteinExistence type="predicted"/>
<keyword evidence="3" id="KW-0274">FAD</keyword>
<organism evidence="6">
    <name type="scientific">seawater metagenome</name>
    <dbReference type="NCBI Taxonomy" id="1561972"/>
    <lineage>
        <taxon>unclassified sequences</taxon>
        <taxon>metagenomes</taxon>
        <taxon>ecological metagenomes</taxon>
    </lineage>
</organism>
<evidence type="ECO:0000256" key="1">
    <source>
        <dbReference type="ARBA" id="ARBA00022630"/>
    </source>
</evidence>
<protein>
    <submittedName>
        <fullName evidence="6">NAD(P)-binding Rossmann-like domain</fullName>
    </submittedName>
</protein>
<keyword evidence="2" id="KW-0732">Signal</keyword>
<evidence type="ECO:0000256" key="3">
    <source>
        <dbReference type="ARBA" id="ARBA00022827"/>
    </source>
</evidence>
<accession>A0A5E8CHP6</accession>
<reference evidence="6" key="1">
    <citation type="submission" date="2019-09" db="EMBL/GenBank/DDBJ databases">
        <authorList>
            <person name="Needham M D."/>
        </authorList>
    </citation>
    <scope>NUCLEOTIDE SEQUENCE</scope>
</reference>
<dbReference type="AlphaFoldDB" id="A0A5E8CHP6"/>
<evidence type="ECO:0000256" key="5">
    <source>
        <dbReference type="ARBA" id="ARBA00023027"/>
    </source>
</evidence>
<evidence type="ECO:0000313" key="6">
    <source>
        <dbReference type="EMBL" id="VVU94761.1"/>
    </source>
</evidence>
<dbReference type="PANTHER" id="PTHR46091:SF3">
    <property type="entry name" value="AMINE OXIDASE DOMAIN-CONTAINING PROTEIN"/>
    <property type="match status" value="1"/>
</dbReference>
<sequence>MIFIFIILFIIFIRLVYLKYKTFKPKEYSSRKFIKTEEVPKHSGEINRDGFSQKKVPKDLDAIIIGSGIGGLSCAAFLSKVGKRCLVLEQHYIAGGCTHSFEDKGYEFDTGIHYIGNIKKRKKYLDLITEPEIEWDMMGDNEEEKQVYDEITIGSKKYKFRAGKENFILDLIKIFPDEEEAIRNYVTLCIKVSQKDMFFNSKIIQSTWLSKILNYFGSTEFFKYNNTTAYETVSKLTKNKDLIAVLLSQFGDYGVSPTESSFFLHASIANHYFEGGWFPRGGSAEIAKSIIPVIEKTGGRVLVRKGVKQILIENGKACGVIMSNGLVVRAPLIISACGVNNTFNHLISEKEASKSGAITKIQKSIKNIGPSGTMLYLFVGLNDTPTNLKLRSSNIWHWPTETGDYDKMLNDFYKDPENAPIPMFIGFPCAKDSTWETRFPGKSNAVILTMINYEWFEQWEDEKQGKRGQDYEKFKEMFQKRLIDGLCEYYPQCREKIDYVNVGSPLTFNYYIGSKKGEVYGLDGKCDRFVLDDWLRPKTPIQDLYLTGCDIATLGFTGGLMSGILTAHSVLGYGTVEDILTGRNLIQDIMNINKSKKVEKVKVN</sequence>
<gene>
    <name evidence="6" type="ORF">CPAV1605_486</name>
</gene>
<evidence type="ECO:0000256" key="2">
    <source>
        <dbReference type="ARBA" id="ARBA00022729"/>
    </source>
</evidence>
<dbReference type="Pfam" id="PF13450">
    <property type="entry name" value="NAD_binding_8"/>
    <property type="match status" value="1"/>
</dbReference>